<accession>A0AAX3BDL3</accession>
<dbReference type="PROSITE" id="PS51353">
    <property type="entry name" value="ARSC"/>
    <property type="match status" value="1"/>
</dbReference>
<dbReference type="InterPro" id="IPR036249">
    <property type="entry name" value="Thioredoxin-like_sf"/>
</dbReference>
<dbReference type="RefSeq" id="WP_271435457.1">
    <property type="nucleotide sequence ID" value="NZ_CP073355.1"/>
</dbReference>
<dbReference type="Pfam" id="PF03960">
    <property type="entry name" value="ArsC"/>
    <property type="match status" value="1"/>
</dbReference>
<dbReference type="EMBL" id="CP073355">
    <property type="protein sequence ID" value="URA10326.1"/>
    <property type="molecule type" value="Genomic_DNA"/>
</dbReference>
<organism evidence="3 4">
    <name type="scientific">Thermospira aquatica</name>
    <dbReference type="NCBI Taxonomy" id="2828656"/>
    <lineage>
        <taxon>Bacteria</taxon>
        <taxon>Pseudomonadati</taxon>
        <taxon>Spirochaetota</taxon>
        <taxon>Spirochaetia</taxon>
        <taxon>Brevinematales</taxon>
        <taxon>Thermospiraceae</taxon>
        <taxon>Thermospira</taxon>
    </lineage>
</organism>
<proteinExistence type="inferred from homology"/>
<reference evidence="3" key="2">
    <citation type="submission" date="2022-06" db="EMBL/GenBank/DDBJ databases">
        <title>Thermospira aquatica gen. nov., sp. nov.</title>
        <authorList>
            <person name="Ben Ali Gam Z."/>
            <person name="Labat M."/>
        </authorList>
    </citation>
    <scope>NUCLEOTIDE SEQUENCE</scope>
    <source>
        <strain evidence="3">F1F22</strain>
    </source>
</reference>
<protein>
    <submittedName>
        <fullName evidence="3">Arsenate reductase family protein</fullName>
    </submittedName>
</protein>
<evidence type="ECO:0000256" key="1">
    <source>
        <dbReference type="ARBA" id="ARBA00007198"/>
    </source>
</evidence>
<dbReference type="InterPro" id="IPR006660">
    <property type="entry name" value="Arsenate_reductase-like"/>
</dbReference>
<gene>
    <name evidence="3" type="ORF">KDW03_00540</name>
</gene>
<dbReference type="AlphaFoldDB" id="A0AAX3BDL3"/>
<sequence>MGSQIQIFGVKKSFDTQKAERFFKERRIPFHFVDLKEKSFSPGELRSIADTIPWEKLVDTSSSVYQKRQMQYLEVDWFEEILENPTLVRMPIVRWGKKVTVGYEPDIWKEWIKSLE</sequence>
<dbReference type="PANTHER" id="PTHR30041">
    <property type="entry name" value="ARSENATE REDUCTASE"/>
    <property type="match status" value="1"/>
</dbReference>
<dbReference type="PANTHER" id="PTHR30041:SF8">
    <property type="entry name" value="PROTEIN YFFB"/>
    <property type="match status" value="1"/>
</dbReference>
<name>A0AAX3BDL3_9SPIR</name>
<dbReference type="KEGG" id="taqu:KDW03_00540"/>
<evidence type="ECO:0000313" key="4">
    <source>
        <dbReference type="Proteomes" id="UP001056539"/>
    </source>
</evidence>
<dbReference type="Proteomes" id="UP001056539">
    <property type="component" value="Chromosome"/>
</dbReference>
<dbReference type="SUPFAM" id="SSF52833">
    <property type="entry name" value="Thioredoxin-like"/>
    <property type="match status" value="1"/>
</dbReference>
<comment type="similarity">
    <text evidence="1 2">Belongs to the ArsC family.</text>
</comment>
<reference evidence="3" key="1">
    <citation type="submission" date="2021-04" db="EMBL/GenBank/DDBJ databases">
        <authorList>
            <person name="Postec A."/>
        </authorList>
    </citation>
    <scope>NUCLEOTIDE SEQUENCE</scope>
    <source>
        <strain evidence="3">F1F22</strain>
    </source>
</reference>
<evidence type="ECO:0000256" key="2">
    <source>
        <dbReference type="PROSITE-ProRule" id="PRU01282"/>
    </source>
</evidence>
<dbReference type="Gene3D" id="3.40.30.10">
    <property type="entry name" value="Glutaredoxin"/>
    <property type="match status" value="1"/>
</dbReference>
<evidence type="ECO:0000313" key="3">
    <source>
        <dbReference type="EMBL" id="URA10326.1"/>
    </source>
</evidence>
<keyword evidence="4" id="KW-1185">Reference proteome</keyword>